<dbReference type="HOGENOM" id="CLU_3243238_0_0_1"/>
<reference evidence="2" key="1">
    <citation type="journal article" date="2007" name="Nature">
        <title>The grapevine genome sequence suggests ancestral hexaploidization in major angiosperm phyla.</title>
        <authorList>
            <consortium name="The French-Italian Public Consortium for Grapevine Genome Characterization."/>
            <person name="Jaillon O."/>
            <person name="Aury J.-M."/>
            <person name="Noel B."/>
            <person name="Policriti A."/>
            <person name="Clepet C."/>
            <person name="Casagrande A."/>
            <person name="Choisne N."/>
            <person name="Aubourg S."/>
            <person name="Vitulo N."/>
            <person name="Jubin C."/>
            <person name="Vezzi A."/>
            <person name="Legeai F."/>
            <person name="Hugueney P."/>
            <person name="Dasilva C."/>
            <person name="Horner D."/>
            <person name="Mica E."/>
            <person name="Jublot D."/>
            <person name="Poulain J."/>
            <person name="Bruyere C."/>
            <person name="Billault A."/>
            <person name="Segurens B."/>
            <person name="Gouyvenoux M."/>
            <person name="Ugarte E."/>
            <person name="Cattonaro F."/>
            <person name="Anthouard V."/>
            <person name="Vico V."/>
            <person name="Del Fabbro C."/>
            <person name="Alaux M."/>
            <person name="Di Gaspero G."/>
            <person name="Dumas V."/>
            <person name="Felice N."/>
            <person name="Paillard S."/>
            <person name="Juman I."/>
            <person name="Moroldo M."/>
            <person name="Scalabrin S."/>
            <person name="Canaguier A."/>
            <person name="Le Clainche I."/>
            <person name="Malacrida G."/>
            <person name="Durand E."/>
            <person name="Pesole G."/>
            <person name="Laucou V."/>
            <person name="Chatelet P."/>
            <person name="Merdinoglu D."/>
            <person name="Delledonne M."/>
            <person name="Pezzotti M."/>
            <person name="Lecharny A."/>
            <person name="Scarpelli C."/>
            <person name="Artiguenave F."/>
            <person name="Pe M.E."/>
            <person name="Valle G."/>
            <person name="Morgante M."/>
            <person name="Caboche M."/>
            <person name="Adam-Blondon A.-F."/>
            <person name="Weissenbach J."/>
            <person name="Quetier F."/>
            <person name="Wincker P."/>
        </authorList>
    </citation>
    <scope>NUCLEOTIDE SEQUENCE [LARGE SCALE GENOMIC DNA]</scope>
    <source>
        <strain evidence="2">cv. Pinot noir / PN40024</strain>
    </source>
</reference>
<accession>F6H4M0</accession>
<dbReference type="EMBL" id="FN595233">
    <property type="protein sequence ID" value="CCB47084.1"/>
    <property type="molecule type" value="Genomic_DNA"/>
</dbReference>
<dbReference type="InParanoid" id="F6H4M0"/>
<proteinExistence type="predicted"/>
<protein>
    <submittedName>
        <fullName evidence="1">Uncharacterized protein</fullName>
    </submittedName>
</protein>
<keyword evidence="2" id="KW-1185">Reference proteome</keyword>
<evidence type="ECO:0000313" key="1">
    <source>
        <dbReference type="EMBL" id="CCB47084.1"/>
    </source>
</evidence>
<dbReference type="AlphaFoldDB" id="F6H4M0"/>
<sequence length="43" mass="4729">MAAAAGFREHSGGGWPLTPMLFTSPQTISWSRAFNCDKENEND</sequence>
<organism evidence="1 2">
    <name type="scientific">Vitis vinifera</name>
    <name type="common">Grape</name>
    <dbReference type="NCBI Taxonomy" id="29760"/>
    <lineage>
        <taxon>Eukaryota</taxon>
        <taxon>Viridiplantae</taxon>
        <taxon>Streptophyta</taxon>
        <taxon>Embryophyta</taxon>
        <taxon>Tracheophyta</taxon>
        <taxon>Spermatophyta</taxon>
        <taxon>Magnoliopsida</taxon>
        <taxon>eudicotyledons</taxon>
        <taxon>Gunneridae</taxon>
        <taxon>Pentapetalae</taxon>
        <taxon>rosids</taxon>
        <taxon>Vitales</taxon>
        <taxon>Vitaceae</taxon>
        <taxon>Viteae</taxon>
        <taxon>Vitis</taxon>
    </lineage>
</organism>
<dbReference type="Proteomes" id="UP000009183">
    <property type="component" value="Chromosome 7"/>
</dbReference>
<dbReference type="PaxDb" id="29760-VIT_07s0031g00930.t01"/>
<gene>
    <name evidence="1" type="ordered locus">VIT_07s0031g00930</name>
</gene>
<name>F6H4M0_VITVI</name>
<evidence type="ECO:0000313" key="2">
    <source>
        <dbReference type="Proteomes" id="UP000009183"/>
    </source>
</evidence>